<dbReference type="Proteomes" id="UP000494205">
    <property type="component" value="Unassembled WGS sequence"/>
</dbReference>
<sequence length="71" mass="7709">MVSREASAGPRYASPRPRKFTLQNACGKAGAKGAGLAEPAVVKRPRPARGDQRPELSTTLKRERFCARITD</sequence>
<accession>A0A6J5BWG1</accession>
<name>A0A6J5BWG1_9BURK</name>
<evidence type="ECO:0000313" key="2">
    <source>
        <dbReference type="EMBL" id="CAB3717791.1"/>
    </source>
</evidence>
<evidence type="ECO:0000256" key="1">
    <source>
        <dbReference type="SAM" id="MobiDB-lite"/>
    </source>
</evidence>
<dbReference type="AlphaFoldDB" id="A0A6J5BWG1"/>
<feature type="compositionally biased region" description="Basic and acidic residues" evidence="1">
    <location>
        <begin position="48"/>
        <end position="59"/>
    </location>
</feature>
<organism evidence="2 3">
    <name type="scientific">Paraburkholderia rhynchosiae</name>
    <dbReference type="NCBI Taxonomy" id="487049"/>
    <lineage>
        <taxon>Bacteria</taxon>
        <taxon>Pseudomonadati</taxon>
        <taxon>Pseudomonadota</taxon>
        <taxon>Betaproteobacteria</taxon>
        <taxon>Burkholderiales</taxon>
        <taxon>Burkholderiaceae</taxon>
        <taxon>Paraburkholderia</taxon>
    </lineage>
</organism>
<gene>
    <name evidence="2" type="ORF">LMG27174_04693</name>
</gene>
<evidence type="ECO:0000313" key="3">
    <source>
        <dbReference type="Proteomes" id="UP000494205"/>
    </source>
</evidence>
<proteinExistence type="predicted"/>
<feature type="region of interest" description="Disordered" evidence="1">
    <location>
        <begin position="28"/>
        <end position="59"/>
    </location>
</feature>
<feature type="region of interest" description="Disordered" evidence="1">
    <location>
        <begin position="1"/>
        <end position="20"/>
    </location>
</feature>
<reference evidence="2 3" key="1">
    <citation type="submission" date="2020-04" db="EMBL/GenBank/DDBJ databases">
        <authorList>
            <person name="De Canck E."/>
        </authorList>
    </citation>
    <scope>NUCLEOTIDE SEQUENCE [LARGE SCALE GENOMIC DNA]</scope>
    <source>
        <strain evidence="2 3">LMG 27174</strain>
    </source>
</reference>
<dbReference type="EMBL" id="CADIJZ010000018">
    <property type="protein sequence ID" value="CAB3717791.1"/>
    <property type="molecule type" value="Genomic_DNA"/>
</dbReference>
<protein>
    <submittedName>
        <fullName evidence="2">Uncharacterized protein</fullName>
    </submittedName>
</protein>